<keyword evidence="3 6" id="KW-0547">Nucleotide-binding</keyword>
<dbReference type="SUPFAM" id="SSF53613">
    <property type="entry name" value="Ribokinase-like"/>
    <property type="match status" value="1"/>
</dbReference>
<dbReference type="EMBL" id="JAOQJQ010000004">
    <property type="protein sequence ID" value="MCU6762787.1"/>
    <property type="molecule type" value="Genomic_DNA"/>
</dbReference>
<evidence type="ECO:0000313" key="8">
    <source>
        <dbReference type="EMBL" id="MCU6762787.1"/>
    </source>
</evidence>
<keyword evidence="6" id="KW-0423">Lactose metabolism</keyword>
<dbReference type="CDD" id="cd01164">
    <property type="entry name" value="FruK_PfkB_like"/>
    <property type="match status" value="1"/>
</dbReference>
<evidence type="ECO:0000256" key="5">
    <source>
        <dbReference type="ARBA" id="ARBA00022840"/>
    </source>
</evidence>
<keyword evidence="4 8" id="KW-0418">Kinase</keyword>
<evidence type="ECO:0000256" key="3">
    <source>
        <dbReference type="ARBA" id="ARBA00022741"/>
    </source>
</evidence>
<dbReference type="Gene3D" id="3.40.1190.20">
    <property type="match status" value="1"/>
</dbReference>
<dbReference type="NCBIfam" id="TIGR03168">
    <property type="entry name" value="1-PFK"/>
    <property type="match status" value="1"/>
</dbReference>
<dbReference type="Pfam" id="PF00294">
    <property type="entry name" value="PfkB"/>
    <property type="match status" value="1"/>
</dbReference>
<gene>
    <name evidence="8" type="ORF">OCV88_10650</name>
</gene>
<name>A0ABT2TKQ2_9FIRM</name>
<reference evidence="8 9" key="1">
    <citation type="journal article" date="2021" name="ISME Commun">
        <title>Automated analysis of genomic sequences facilitates high-throughput and comprehensive description of bacteria.</title>
        <authorList>
            <person name="Hitch T.C.A."/>
        </authorList>
    </citation>
    <scope>NUCLEOTIDE SEQUENCE [LARGE SCALE GENOMIC DNA]</scope>
    <source>
        <strain evidence="8 9">Sanger_109</strain>
    </source>
</reference>
<proteinExistence type="inferred from homology"/>
<keyword evidence="5 6" id="KW-0067">ATP-binding</keyword>
<dbReference type="InterPro" id="IPR011611">
    <property type="entry name" value="PfkB_dom"/>
</dbReference>
<comment type="caution">
    <text evidence="8">The sequence shown here is derived from an EMBL/GenBank/DDBJ whole genome shotgun (WGS) entry which is preliminary data.</text>
</comment>
<dbReference type="EC" id="2.7.1.144" evidence="6"/>
<comment type="similarity">
    <text evidence="1">Belongs to the carbohydrate kinase pfkB family.</text>
</comment>
<dbReference type="InterPro" id="IPR017583">
    <property type="entry name" value="Tagatose/fructose_Pkinase"/>
</dbReference>
<evidence type="ECO:0000259" key="7">
    <source>
        <dbReference type="Pfam" id="PF00294"/>
    </source>
</evidence>
<accession>A0ABT2TKQ2</accession>
<evidence type="ECO:0000256" key="2">
    <source>
        <dbReference type="ARBA" id="ARBA00022679"/>
    </source>
</evidence>
<comment type="catalytic activity">
    <reaction evidence="6">
        <text>D-tagatofuranose 6-phosphate + ATP = D-tagatofuranose 1,6-bisphosphate + ADP + H(+)</text>
        <dbReference type="Rhea" id="RHEA:12420"/>
        <dbReference type="ChEBI" id="CHEBI:15378"/>
        <dbReference type="ChEBI" id="CHEBI:30616"/>
        <dbReference type="ChEBI" id="CHEBI:58694"/>
        <dbReference type="ChEBI" id="CHEBI:58695"/>
        <dbReference type="ChEBI" id="CHEBI:456216"/>
        <dbReference type="EC" id="2.7.1.144"/>
    </reaction>
</comment>
<evidence type="ECO:0000256" key="1">
    <source>
        <dbReference type="ARBA" id="ARBA00005380"/>
    </source>
</evidence>
<dbReference type="PANTHER" id="PTHR46566:SF1">
    <property type="entry name" value="1-PHOSPHOFRUCTOKINASE"/>
    <property type="match status" value="1"/>
</dbReference>
<comment type="similarity">
    <text evidence="6">Belongs to the carbohydrate kinase PfkB family. LacC subfamily.</text>
</comment>
<comment type="pathway">
    <text evidence="6">Carbohydrate metabolism; D-tagatose 6-phosphate degradation; D-glyceraldehyde 3-phosphate and glycerone phosphate from D-tagatose 6-phosphate: step 1/2.</text>
</comment>
<organism evidence="8 9">
    <name type="scientific">Brotonthovivens ammoniilytica</name>
    <dbReference type="NCBI Taxonomy" id="2981725"/>
    <lineage>
        <taxon>Bacteria</taxon>
        <taxon>Bacillati</taxon>
        <taxon>Bacillota</taxon>
        <taxon>Clostridia</taxon>
        <taxon>Lachnospirales</taxon>
        <taxon>Lachnospiraceae</taxon>
        <taxon>Brotonthovivens</taxon>
    </lineage>
</organism>
<evidence type="ECO:0000313" key="9">
    <source>
        <dbReference type="Proteomes" id="UP001652442"/>
    </source>
</evidence>
<sequence length="312" mass="34248">MTQIHTVTLNPAVDQILYLNHFHSEVTNRLTGTVRGLGGKGTHVSINLKQLGLDNTAFGIVHGNTGSEIIRMLENNGIQVHFQHFSDHESRTNYLLIEDGGICTCLSSQGVSLSEENISDFIIYMKQHIDDGDYLILSGDASNCPNAFVYNTIMKAFRDSNLKIFLDASGETLKQCILEKPFLIKPNQDELSYLCGKELKTEKDILQALQSLDVYEIPIIAVSLGGSGSMVRSRYGTFRIKPPKVQVCNTIGCGDSFLSGLIFGVYQGLSTEDTLRLATAVSAATAESKLSVGYDAGRADELKKNVFIERID</sequence>
<protein>
    <recommendedName>
        <fullName evidence="6">Tagatose-6-phosphate kinase</fullName>
        <ecNumber evidence="6">2.7.1.144</ecNumber>
    </recommendedName>
</protein>
<feature type="domain" description="Carbohydrate kinase PfkB" evidence="7">
    <location>
        <begin position="9"/>
        <end position="289"/>
    </location>
</feature>
<dbReference type="GO" id="GO:0016301">
    <property type="term" value="F:kinase activity"/>
    <property type="evidence" value="ECO:0007669"/>
    <property type="project" value="UniProtKB-KW"/>
</dbReference>
<evidence type="ECO:0000256" key="6">
    <source>
        <dbReference type="PIRNR" id="PIRNR000535"/>
    </source>
</evidence>
<dbReference type="InterPro" id="IPR029056">
    <property type="entry name" value="Ribokinase-like"/>
</dbReference>
<dbReference type="Proteomes" id="UP001652442">
    <property type="component" value="Unassembled WGS sequence"/>
</dbReference>
<dbReference type="RefSeq" id="WP_158425493.1">
    <property type="nucleotide sequence ID" value="NZ_JAOQJQ010000004.1"/>
</dbReference>
<keyword evidence="2 6" id="KW-0808">Transferase</keyword>
<evidence type="ECO:0000256" key="4">
    <source>
        <dbReference type="ARBA" id="ARBA00022777"/>
    </source>
</evidence>
<dbReference type="PANTHER" id="PTHR46566">
    <property type="entry name" value="1-PHOSPHOFRUCTOKINASE-RELATED"/>
    <property type="match status" value="1"/>
</dbReference>
<dbReference type="PIRSF" id="PIRSF000535">
    <property type="entry name" value="1PFK/6PFK/LacC"/>
    <property type="match status" value="1"/>
</dbReference>
<keyword evidence="9" id="KW-1185">Reference proteome</keyword>